<dbReference type="GO" id="GO:0047961">
    <property type="term" value="F:glycine N-acyltransferase activity"/>
    <property type="evidence" value="ECO:0007669"/>
    <property type="project" value="InterPro"/>
</dbReference>
<dbReference type="InterPro" id="IPR016181">
    <property type="entry name" value="Acyl_CoA_acyltransferase"/>
</dbReference>
<dbReference type="InterPro" id="IPR015938">
    <property type="entry name" value="Glycine_N-acyltransferase_N"/>
</dbReference>
<dbReference type="EMBL" id="JBCEZU010000002">
    <property type="protein sequence ID" value="KAK9541746.1"/>
    <property type="molecule type" value="Genomic_DNA"/>
</dbReference>
<comment type="caution">
    <text evidence="3">The sequence shown here is derived from an EMBL/GenBank/DDBJ whole genome shotgun (WGS) entry which is preliminary data.</text>
</comment>
<evidence type="ECO:0000259" key="2">
    <source>
        <dbReference type="Pfam" id="PF06021"/>
    </source>
</evidence>
<dbReference type="InterPro" id="IPR010313">
    <property type="entry name" value="Glycine_N-acyltransferase"/>
</dbReference>
<evidence type="ECO:0000313" key="4">
    <source>
        <dbReference type="Proteomes" id="UP001488805"/>
    </source>
</evidence>
<proteinExistence type="inferred from homology"/>
<dbReference type="GO" id="GO:0005739">
    <property type="term" value="C:mitochondrion"/>
    <property type="evidence" value="ECO:0007669"/>
    <property type="project" value="InterPro"/>
</dbReference>
<dbReference type="SUPFAM" id="SSF55729">
    <property type="entry name" value="Acyl-CoA N-acyltransferases (Nat)"/>
    <property type="match status" value="1"/>
</dbReference>
<evidence type="ECO:0000256" key="1">
    <source>
        <dbReference type="RuleBase" id="RU368002"/>
    </source>
</evidence>
<dbReference type="PANTHER" id="PTHR15298">
    <property type="entry name" value="L-COA N-ACYLTRANSFERASE-RELATED"/>
    <property type="match status" value="1"/>
</dbReference>
<keyword evidence="1" id="KW-0808">Transferase</keyword>
<dbReference type="Gene3D" id="3.40.630.30">
    <property type="match status" value="1"/>
</dbReference>
<comment type="similarity">
    <text evidence="1">Belongs to the glycine N-acyltransferase family.</text>
</comment>
<feature type="domain" description="Glycine N-acyltransferase N-terminal" evidence="2">
    <location>
        <begin position="27"/>
        <end position="74"/>
    </location>
</feature>
<dbReference type="Proteomes" id="UP001488805">
    <property type="component" value="Unassembled WGS sequence"/>
</dbReference>
<reference evidence="3 4" key="1">
    <citation type="journal article" date="2024" name="Genome Biol. Evol.">
        <title>Chromosome-level genome assembly of the viviparous eelpout Zoarces viviparus.</title>
        <authorList>
            <person name="Fuhrmann N."/>
            <person name="Brasseur M.V."/>
            <person name="Bakowski C.E."/>
            <person name="Podsiadlowski L."/>
            <person name="Prost S."/>
            <person name="Krehenwinkel H."/>
            <person name="Mayer C."/>
        </authorList>
    </citation>
    <scope>NUCLEOTIDE SEQUENCE [LARGE SCALE GENOMIC DNA]</scope>
    <source>
        <strain evidence="3">NO-MEL_2022_Ind0_liver</strain>
    </source>
</reference>
<gene>
    <name evidence="3" type="ORF">VZT92_001767</name>
</gene>
<dbReference type="AlphaFoldDB" id="A0AAW1G4E5"/>
<dbReference type="EC" id="2.3.1.-" evidence="1"/>
<sequence length="128" mass="14146">MEIVKAVASEKGVSSRKQSVCHLMILEDVSSIDSSGISLSSLDESHVGLVNQTWKFGKNEDAVRMIWNMLANFPSCCALEAEGKPASWILTYASCAMGILYTARAQRERLRQSPGPLVQGAWFEFNDF</sequence>
<organism evidence="3 4">
    <name type="scientific">Zoarces viviparus</name>
    <name type="common">Viviparous eelpout</name>
    <name type="synonym">Blennius viviparus</name>
    <dbReference type="NCBI Taxonomy" id="48416"/>
    <lineage>
        <taxon>Eukaryota</taxon>
        <taxon>Metazoa</taxon>
        <taxon>Chordata</taxon>
        <taxon>Craniata</taxon>
        <taxon>Vertebrata</taxon>
        <taxon>Euteleostomi</taxon>
        <taxon>Actinopterygii</taxon>
        <taxon>Neopterygii</taxon>
        <taxon>Teleostei</taxon>
        <taxon>Neoteleostei</taxon>
        <taxon>Acanthomorphata</taxon>
        <taxon>Eupercaria</taxon>
        <taxon>Perciformes</taxon>
        <taxon>Cottioidei</taxon>
        <taxon>Zoarcales</taxon>
        <taxon>Zoarcidae</taxon>
        <taxon>Zoarcinae</taxon>
        <taxon>Zoarces</taxon>
    </lineage>
</organism>
<dbReference type="Pfam" id="PF06021">
    <property type="entry name" value="Gly_acyl_tr_N"/>
    <property type="match status" value="1"/>
</dbReference>
<keyword evidence="1" id="KW-0012">Acyltransferase</keyword>
<name>A0AAW1G4E5_ZOAVI</name>
<keyword evidence="4" id="KW-1185">Reference proteome</keyword>
<protein>
    <recommendedName>
        <fullName evidence="1">Glycine N-acyltransferase-like protein</fullName>
        <ecNumber evidence="1">2.3.1.-</ecNumber>
    </recommendedName>
</protein>
<accession>A0AAW1G4E5</accession>
<evidence type="ECO:0000313" key="3">
    <source>
        <dbReference type="EMBL" id="KAK9541746.1"/>
    </source>
</evidence>
<dbReference type="PANTHER" id="PTHR15298:SF15">
    <property type="entry name" value="GLYCINE N-ACYLTRANSFERASE-LIKE PROTEIN"/>
    <property type="match status" value="1"/>
</dbReference>